<organism evidence="1 2">
    <name type="scientific">Panagrolaimus sp. ES5</name>
    <dbReference type="NCBI Taxonomy" id="591445"/>
    <lineage>
        <taxon>Eukaryota</taxon>
        <taxon>Metazoa</taxon>
        <taxon>Ecdysozoa</taxon>
        <taxon>Nematoda</taxon>
        <taxon>Chromadorea</taxon>
        <taxon>Rhabditida</taxon>
        <taxon>Tylenchina</taxon>
        <taxon>Panagrolaimomorpha</taxon>
        <taxon>Panagrolaimoidea</taxon>
        <taxon>Panagrolaimidae</taxon>
        <taxon>Panagrolaimus</taxon>
    </lineage>
</organism>
<dbReference type="Proteomes" id="UP000887579">
    <property type="component" value="Unplaced"/>
</dbReference>
<dbReference type="WBParaSite" id="ES5_v2.g18870.t1">
    <property type="protein sequence ID" value="ES5_v2.g18870.t1"/>
    <property type="gene ID" value="ES5_v2.g18870"/>
</dbReference>
<evidence type="ECO:0000313" key="1">
    <source>
        <dbReference type="Proteomes" id="UP000887579"/>
    </source>
</evidence>
<accession>A0AC34FNI2</accession>
<sequence>MSLAYERMISLPILEKDTVDSEATCSWDSSIHSLSALNRATNNGERIYAIIRVVVRLSQPVAVDLILRKRICINVYKKPSFTGRLMKNIVGGESLFGTGVYYDLVGHIPKATLNMEDRETLAMMAARHTSEDVFDEKRQRPSPSSSKSQSSYIEAYTKSIQAVEWMLKLDRLRQESAMFITLD</sequence>
<name>A0AC34FNI2_9BILA</name>
<evidence type="ECO:0000313" key="2">
    <source>
        <dbReference type="WBParaSite" id="ES5_v2.g18870.t1"/>
    </source>
</evidence>
<reference evidence="2" key="1">
    <citation type="submission" date="2022-11" db="UniProtKB">
        <authorList>
            <consortium name="WormBaseParasite"/>
        </authorList>
    </citation>
    <scope>IDENTIFICATION</scope>
</reference>
<proteinExistence type="predicted"/>
<protein>
    <submittedName>
        <fullName evidence="2">Kinesin-like domain-containing protein</fullName>
    </submittedName>
</protein>